<dbReference type="InterPro" id="IPR002933">
    <property type="entry name" value="Peptidase_M20"/>
</dbReference>
<feature type="binding site" evidence="3">
    <location>
        <position position="103"/>
    </location>
    <ligand>
        <name>Mn(2+)</name>
        <dbReference type="ChEBI" id="CHEBI:29035"/>
        <label>2</label>
    </ligand>
</feature>
<dbReference type="InterPro" id="IPR011650">
    <property type="entry name" value="Peptidase_M20_dimer"/>
</dbReference>
<dbReference type="InterPro" id="IPR036264">
    <property type="entry name" value="Bact_exopeptidase_dim_dom"/>
</dbReference>
<dbReference type="Gene3D" id="3.30.70.360">
    <property type="match status" value="1"/>
</dbReference>
<dbReference type="InterPro" id="IPR017439">
    <property type="entry name" value="Amidohydrolase"/>
</dbReference>
<feature type="binding site" evidence="3">
    <location>
        <position position="136"/>
    </location>
    <ligand>
        <name>Mn(2+)</name>
        <dbReference type="ChEBI" id="CHEBI:29035"/>
        <label>2</label>
    </ligand>
</feature>
<evidence type="ECO:0000256" key="2">
    <source>
        <dbReference type="ARBA" id="ARBA00022801"/>
    </source>
</evidence>
<keyword evidence="3" id="KW-0464">Manganese</keyword>
<protein>
    <submittedName>
        <fullName evidence="5">Amidohydrolase</fullName>
    </submittedName>
</protein>
<dbReference type="Gene3D" id="3.40.630.10">
    <property type="entry name" value="Zn peptidases"/>
    <property type="match status" value="1"/>
</dbReference>
<dbReference type="NCBIfam" id="TIGR01891">
    <property type="entry name" value="amidohydrolases"/>
    <property type="match status" value="1"/>
</dbReference>
<feature type="binding site" evidence="3">
    <location>
        <position position="101"/>
    </location>
    <ligand>
        <name>Mn(2+)</name>
        <dbReference type="ChEBI" id="CHEBI:29035"/>
        <label>2</label>
    </ligand>
</feature>
<comment type="similarity">
    <text evidence="1">Belongs to the peptidase M20 family.</text>
</comment>
<evidence type="ECO:0000256" key="1">
    <source>
        <dbReference type="ARBA" id="ARBA00006153"/>
    </source>
</evidence>
<dbReference type="SUPFAM" id="SSF53187">
    <property type="entry name" value="Zn-dependent exopeptidases"/>
    <property type="match status" value="1"/>
</dbReference>
<dbReference type="PIRSF" id="PIRSF005962">
    <property type="entry name" value="Pept_M20D_amidohydro"/>
    <property type="match status" value="1"/>
</dbReference>
<dbReference type="GO" id="GO:0046872">
    <property type="term" value="F:metal ion binding"/>
    <property type="evidence" value="ECO:0007669"/>
    <property type="project" value="UniProtKB-KW"/>
</dbReference>
<dbReference type="eggNOG" id="COG1473">
    <property type="taxonomic scope" value="Bacteria"/>
</dbReference>
<dbReference type="FunFam" id="3.30.70.360:FF:000014">
    <property type="entry name" value="N-acyl-L-amino acid amidohydrolase"/>
    <property type="match status" value="1"/>
</dbReference>
<evidence type="ECO:0000313" key="6">
    <source>
        <dbReference type="Proteomes" id="UP000011021"/>
    </source>
</evidence>
<dbReference type="Pfam" id="PF01546">
    <property type="entry name" value="Peptidase_M20"/>
    <property type="match status" value="1"/>
</dbReference>
<name>E7RU37_9BURK</name>
<accession>E7RU37</accession>
<feature type="domain" description="Peptidase M20 dimerisation" evidence="4">
    <location>
        <begin position="184"/>
        <end position="278"/>
    </location>
</feature>
<keyword evidence="6" id="KW-1185">Reference proteome</keyword>
<dbReference type="EMBL" id="AEQP01000001">
    <property type="protein sequence ID" value="EFV95820.1"/>
    <property type="molecule type" value="Genomic_DNA"/>
</dbReference>
<evidence type="ECO:0000259" key="4">
    <source>
        <dbReference type="Pfam" id="PF07687"/>
    </source>
</evidence>
<dbReference type="PANTHER" id="PTHR11014:SF63">
    <property type="entry name" value="METALLOPEPTIDASE, PUTATIVE (AFU_ORTHOLOGUE AFUA_6G09600)-RELATED"/>
    <property type="match status" value="1"/>
</dbReference>
<dbReference type="STRING" id="887898.HMPREF0551_0003"/>
<proteinExistence type="inferred from homology"/>
<dbReference type="Proteomes" id="UP000011021">
    <property type="component" value="Unassembled WGS sequence"/>
</dbReference>
<evidence type="ECO:0000313" key="5">
    <source>
        <dbReference type="EMBL" id="EFV95820.1"/>
    </source>
</evidence>
<evidence type="ECO:0000256" key="3">
    <source>
        <dbReference type="PIRSR" id="PIRSR005962-1"/>
    </source>
</evidence>
<comment type="cofactor">
    <cofactor evidence="3">
        <name>Mn(2+)</name>
        <dbReference type="ChEBI" id="CHEBI:29035"/>
    </cofactor>
    <text evidence="3">The Mn(2+) ion enhances activity.</text>
</comment>
<dbReference type="PANTHER" id="PTHR11014">
    <property type="entry name" value="PEPTIDASE M20 FAMILY MEMBER"/>
    <property type="match status" value="1"/>
</dbReference>
<organism evidence="5 6">
    <name type="scientific">Lautropia mirabilis ATCC 51599</name>
    <dbReference type="NCBI Taxonomy" id="887898"/>
    <lineage>
        <taxon>Bacteria</taxon>
        <taxon>Pseudomonadati</taxon>
        <taxon>Pseudomonadota</taxon>
        <taxon>Betaproteobacteria</taxon>
        <taxon>Burkholderiales</taxon>
        <taxon>Burkholderiaceae</taxon>
        <taxon>Lautropia</taxon>
    </lineage>
</organism>
<reference evidence="5 6" key="1">
    <citation type="submission" date="2010-12" db="EMBL/GenBank/DDBJ databases">
        <authorList>
            <person name="Muzny D."/>
            <person name="Qin X."/>
            <person name="Deng J."/>
            <person name="Jiang H."/>
            <person name="Liu Y."/>
            <person name="Qu J."/>
            <person name="Song X.-Z."/>
            <person name="Zhang L."/>
            <person name="Thornton R."/>
            <person name="Coyle M."/>
            <person name="Francisco L."/>
            <person name="Jackson L."/>
            <person name="Javaid M."/>
            <person name="Korchina V."/>
            <person name="Kovar C."/>
            <person name="Mata R."/>
            <person name="Mathew T."/>
            <person name="Ngo R."/>
            <person name="Nguyen L."/>
            <person name="Nguyen N."/>
            <person name="Okwuonu G."/>
            <person name="Ongeri F."/>
            <person name="Pham C."/>
            <person name="Simmons D."/>
            <person name="Wilczek-Boney K."/>
            <person name="Hale W."/>
            <person name="Jakkamsetti A."/>
            <person name="Pham P."/>
            <person name="Ruth R."/>
            <person name="San Lucas F."/>
            <person name="Warren J."/>
            <person name="Zhang J."/>
            <person name="Zhao Z."/>
            <person name="Zhou C."/>
            <person name="Zhu D."/>
            <person name="Lee S."/>
            <person name="Bess C."/>
            <person name="Blankenburg K."/>
            <person name="Forbes L."/>
            <person name="Fu Q."/>
            <person name="Gubbala S."/>
            <person name="Hirani K."/>
            <person name="Jayaseelan J.C."/>
            <person name="Lara F."/>
            <person name="Munidasa M."/>
            <person name="Palculict T."/>
            <person name="Patil S."/>
            <person name="Pu L.-L."/>
            <person name="Saada N."/>
            <person name="Tang L."/>
            <person name="Weissenberger G."/>
            <person name="Zhu Y."/>
            <person name="Hemphill L."/>
            <person name="Shang Y."/>
            <person name="Youmans B."/>
            <person name="Ayvaz T."/>
            <person name="Ross M."/>
            <person name="Santibanez J."/>
            <person name="Aqrawi P."/>
            <person name="Gross S."/>
            <person name="Joshi V."/>
            <person name="Fowler G."/>
            <person name="Nazareth L."/>
            <person name="Reid J."/>
            <person name="Worley K."/>
            <person name="Petrosino J."/>
            <person name="Highlander S."/>
            <person name="Gibbs R."/>
        </authorList>
    </citation>
    <scope>NUCLEOTIDE SEQUENCE [LARGE SCALE GENOMIC DNA]</scope>
    <source>
        <strain evidence="5 6">ATCC 51599</strain>
    </source>
</reference>
<dbReference type="RefSeq" id="WP_005671656.1">
    <property type="nucleotide sequence ID" value="NZ_CP146288.1"/>
</dbReference>
<dbReference type="Pfam" id="PF07687">
    <property type="entry name" value="M20_dimer"/>
    <property type="match status" value="1"/>
</dbReference>
<gene>
    <name evidence="5" type="ORF">HMPREF0551_0003</name>
</gene>
<feature type="binding site" evidence="3">
    <location>
        <position position="162"/>
    </location>
    <ligand>
        <name>Mn(2+)</name>
        <dbReference type="ChEBI" id="CHEBI:29035"/>
        <label>2</label>
    </ligand>
</feature>
<sequence length="396" mass="43039">MQIIDDIQASHAEFTALRRDIHAHPELGFEETRTSTLVANKLREWGYEVTTGLGKTGVVGTLKRGNSPRSIGIRADMDALPMQEANTFGHHSSHPSRMHACGHDGHTTILLAAAKHLATHQNFDGTLHLIFQPAEESLGGGRAMVQDGLFERFPCDAIFGLHNWPGMPIGQIGIRPGPILASSNTFEIIITGKGSHAAMPHNGIDPVAIAATLVQAFQTIISRNRNPIEAAVLSVTQIHTGDAVNIVPDHATLRGTVRTFSVEMIDLIETRMKALAESICSGFGAKVDFRFLRNYPPTINNPEQTAFVTQVLTDVIGPDNIVSPIDPVMAAEDFSFMLLQRPGCYFFLGNGDGTHRADGHGDGPCLLHNPSYDFNDDAIPVGATLWVRLVEAFLHR</sequence>
<keyword evidence="2 5" id="KW-0378">Hydrolase</keyword>
<dbReference type="GO" id="GO:0016787">
    <property type="term" value="F:hydrolase activity"/>
    <property type="evidence" value="ECO:0007669"/>
    <property type="project" value="UniProtKB-KW"/>
</dbReference>
<keyword evidence="3" id="KW-0479">Metal-binding</keyword>
<dbReference type="HOGENOM" id="CLU_023257_0_1_4"/>
<dbReference type="AlphaFoldDB" id="E7RU37"/>
<dbReference type="SUPFAM" id="SSF55031">
    <property type="entry name" value="Bacterial exopeptidase dimerisation domain"/>
    <property type="match status" value="1"/>
</dbReference>
<comment type="caution">
    <text evidence="5">The sequence shown here is derived from an EMBL/GenBank/DDBJ whole genome shotgun (WGS) entry which is preliminary data.</text>
</comment>
<feature type="binding site" evidence="3">
    <location>
        <position position="368"/>
    </location>
    <ligand>
        <name>Mn(2+)</name>
        <dbReference type="ChEBI" id="CHEBI:29035"/>
        <label>2</label>
    </ligand>
</feature>
<dbReference type="CDD" id="cd05666">
    <property type="entry name" value="M20_Acy1-like"/>
    <property type="match status" value="1"/>
</dbReference>